<organism evidence="13 14">
    <name type="scientific">Muraenolepis orangiensis</name>
    <name type="common">Patagonian moray cod</name>
    <dbReference type="NCBI Taxonomy" id="630683"/>
    <lineage>
        <taxon>Eukaryota</taxon>
        <taxon>Metazoa</taxon>
        <taxon>Chordata</taxon>
        <taxon>Craniata</taxon>
        <taxon>Vertebrata</taxon>
        <taxon>Euteleostomi</taxon>
        <taxon>Actinopterygii</taxon>
        <taxon>Neopterygii</taxon>
        <taxon>Teleostei</taxon>
        <taxon>Neoteleostei</taxon>
        <taxon>Acanthomorphata</taxon>
        <taxon>Zeiogadaria</taxon>
        <taxon>Gadariae</taxon>
        <taxon>Gadiformes</taxon>
        <taxon>Muraenolepidoidei</taxon>
        <taxon>Muraenolepididae</taxon>
        <taxon>Muraenolepis</taxon>
    </lineage>
</organism>
<dbReference type="GO" id="GO:0019722">
    <property type="term" value="P:calcium-mediated signaling"/>
    <property type="evidence" value="ECO:0007669"/>
    <property type="project" value="TreeGrafter"/>
</dbReference>
<dbReference type="GO" id="GO:0016493">
    <property type="term" value="F:C-C chemokine receptor activity"/>
    <property type="evidence" value="ECO:0007669"/>
    <property type="project" value="TreeGrafter"/>
</dbReference>
<feature type="transmembrane region" description="Helical" evidence="11">
    <location>
        <begin position="73"/>
        <end position="93"/>
    </location>
</feature>
<dbReference type="GO" id="GO:0009897">
    <property type="term" value="C:external side of plasma membrane"/>
    <property type="evidence" value="ECO:0007669"/>
    <property type="project" value="TreeGrafter"/>
</dbReference>
<keyword evidence="14" id="KW-1185">Reference proteome</keyword>
<dbReference type="InterPro" id="IPR017452">
    <property type="entry name" value="GPCR_Rhodpsn_7TM"/>
</dbReference>
<evidence type="ECO:0000256" key="9">
    <source>
        <dbReference type="ARBA" id="ARBA00023224"/>
    </source>
</evidence>
<dbReference type="Proteomes" id="UP001148018">
    <property type="component" value="Unassembled WGS sequence"/>
</dbReference>
<keyword evidence="9 10" id="KW-0807">Transducer</keyword>
<accession>A0A9Q0DW25</accession>
<dbReference type="PROSITE" id="PS50262">
    <property type="entry name" value="G_PROTEIN_RECEP_F1_2"/>
    <property type="match status" value="1"/>
</dbReference>
<evidence type="ECO:0000259" key="12">
    <source>
        <dbReference type="PROSITE" id="PS50262"/>
    </source>
</evidence>
<dbReference type="AlphaFoldDB" id="A0A9Q0DW25"/>
<feature type="transmembrane region" description="Helical" evidence="11">
    <location>
        <begin position="148"/>
        <end position="171"/>
    </location>
</feature>
<keyword evidence="2" id="KW-1003">Cell membrane</keyword>
<dbReference type="PANTHER" id="PTHR10489:SF730">
    <property type="entry name" value="CHEMOKINE XC RECEPTOR 1"/>
    <property type="match status" value="1"/>
</dbReference>
<proteinExistence type="inferred from homology"/>
<comment type="subcellular location">
    <subcellularLocation>
        <location evidence="1">Cell membrane</location>
        <topology evidence="1">Multi-pass membrane protein</topology>
    </subcellularLocation>
</comment>
<dbReference type="GO" id="GO:0007204">
    <property type="term" value="P:positive regulation of cytosolic calcium ion concentration"/>
    <property type="evidence" value="ECO:0007669"/>
    <property type="project" value="TreeGrafter"/>
</dbReference>
<keyword evidence="7" id="KW-1015">Disulfide bond</keyword>
<dbReference type="SUPFAM" id="SSF81321">
    <property type="entry name" value="Family A G protein-coupled receptor-like"/>
    <property type="match status" value="1"/>
</dbReference>
<keyword evidence="8 10" id="KW-0675">Receptor</keyword>
<evidence type="ECO:0000256" key="8">
    <source>
        <dbReference type="ARBA" id="ARBA00023170"/>
    </source>
</evidence>
<name>A0A9Q0DW25_9TELE</name>
<dbReference type="FunFam" id="1.20.1070.10:FF:000130">
    <property type="entry name" value="Chemokine (C-C motif) receptor 2"/>
    <property type="match status" value="1"/>
</dbReference>
<evidence type="ECO:0000256" key="7">
    <source>
        <dbReference type="ARBA" id="ARBA00023157"/>
    </source>
</evidence>
<evidence type="ECO:0000256" key="2">
    <source>
        <dbReference type="ARBA" id="ARBA00022475"/>
    </source>
</evidence>
<dbReference type="InterPro" id="IPR000276">
    <property type="entry name" value="GPCR_Rhodpsn"/>
</dbReference>
<evidence type="ECO:0000256" key="4">
    <source>
        <dbReference type="ARBA" id="ARBA00022989"/>
    </source>
</evidence>
<dbReference type="PRINTS" id="PR00237">
    <property type="entry name" value="GPCRRHODOPSN"/>
</dbReference>
<evidence type="ECO:0000256" key="11">
    <source>
        <dbReference type="SAM" id="Phobius"/>
    </source>
</evidence>
<reference evidence="13" key="1">
    <citation type="submission" date="2022-07" db="EMBL/GenBank/DDBJ databases">
        <title>Chromosome-level genome of Muraenolepis orangiensis.</title>
        <authorList>
            <person name="Kim J."/>
        </authorList>
    </citation>
    <scope>NUCLEOTIDE SEQUENCE</scope>
    <source>
        <strain evidence="13">KU_S4_2022</strain>
        <tissue evidence="13">Muscle</tissue>
    </source>
</reference>
<keyword evidence="5 10" id="KW-0297">G-protein coupled receptor</keyword>
<dbReference type="GO" id="GO:0006955">
    <property type="term" value="P:immune response"/>
    <property type="evidence" value="ECO:0007669"/>
    <property type="project" value="TreeGrafter"/>
</dbReference>
<dbReference type="PROSITE" id="PS00237">
    <property type="entry name" value="G_PROTEIN_RECEP_F1_1"/>
    <property type="match status" value="1"/>
</dbReference>
<dbReference type="GO" id="GO:0019957">
    <property type="term" value="F:C-C chemokine binding"/>
    <property type="evidence" value="ECO:0007669"/>
    <property type="project" value="TreeGrafter"/>
</dbReference>
<feature type="transmembrane region" description="Helical" evidence="11">
    <location>
        <begin position="199"/>
        <end position="220"/>
    </location>
</feature>
<evidence type="ECO:0000256" key="5">
    <source>
        <dbReference type="ARBA" id="ARBA00023040"/>
    </source>
</evidence>
<comment type="caution">
    <text evidence="13">The sequence shown here is derived from an EMBL/GenBank/DDBJ whole genome shotgun (WGS) entry which is preliminary data.</text>
</comment>
<dbReference type="GO" id="GO:0060326">
    <property type="term" value="P:cell chemotaxis"/>
    <property type="evidence" value="ECO:0007669"/>
    <property type="project" value="TreeGrafter"/>
</dbReference>
<evidence type="ECO:0000256" key="10">
    <source>
        <dbReference type="RuleBase" id="RU000688"/>
    </source>
</evidence>
<keyword evidence="4 11" id="KW-1133">Transmembrane helix</keyword>
<dbReference type="PRINTS" id="PR01568">
    <property type="entry name" value="LYMPHOTACTNR"/>
</dbReference>
<dbReference type="Gene3D" id="1.20.1070.10">
    <property type="entry name" value="Rhodopsin 7-helix transmembrane proteins"/>
    <property type="match status" value="1"/>
</dbReference>
<evidence type="ECO:0000313" key="13">
    <source>
        <dbReference type="EMBL" id="KAJ3595433.1"/>
    </source>
</evidence>
<evidence type="ECO:0000313" key="14">
    <source>
        <dbReference type="Proteomes" id="UP001148018"/>
    </source>
</evidence>
<comment type="similarity">
    <text evidence="10">Belongs to the G-protein coupled receptor 1 family.</text>
</comment>
<feature type="transmembrane region" description="Helical" evidence="11">
    <location>
        <begin position="232"/>
        <end position="252"/>
    </location>
</feature>
<dbReference type="InterPro" id="IPR050119">
    <property type="entry name" value="CCR1-9-like"/>
</dbReference>
<dbReference type="OrthoDB" id="10015690at2759"/>
<protein>
    <recommendedName>
        <fullName evidence="12">G-protein coupled receptors family 1 profile domain-containing protein</fullName>
    </recommendedName>
</protein>
<feature type="transmembrane region" description="Helical" evidence="11">
    <location>
        <begin position="40"/>
        <end position="61"/>
    </location>
</feature>
<sequence length="337" mass="38580">MDAGGSGVASNYTDYTSEEDLIDEMCKIETIPFREVINPVFFSAVVIFSLLGNILVMVLLAKYENLCSLTNALILNLAVSDLIFTVGLPFWAYHHMYGWNLGERACKIVSFIFYVGFYSSGILLIVMTVHRYVSVLRPLSDLVTSRGVVGVLVSVFIWGLGALAASPAWIFSKVVDEDTCGYEFEDKYWNNVSIYQQNIMFLVTMVIFCFCYSQILCRLVRSPAQKRSHRTLKLISTLVVVFFVGWAPYNVLQFLHTTALFSECEDYTKWAYAFYICRLVAYSHCCLNPVLYVFVGVKFNNHLRRMLRGWGKRRNSLRSIHSRHTITSLTSWNEFSK</sequence>
<feature type="transmembrane region" description="Helical" evidence="11">
    <location>
        <begin position="108"/>
        <end position="127"/>
    </location>
</feature>
<dbReference type="EMBL" id="JANIIK010000111">
    <property type="protein sequence ID" value="KAJ3595433.1"/>
    <property type="molecule type" value="Genomic_DNA"/>
</dbReference>
<gene>
    <name evidence="13" type="ORF">NHX12_004737</name>
</gene>
<evidence type="ECO:0000256" key="1">
    <source>
        <dbReference type="ARBA" id="ARBA00004651"/>
    </source>
</evidence>
<dbReference type="SMART" id="SM01381">
    <property type="entry name" value="7TM_GPCR_Srsx"/>
    <property type="match status" value="1"/>
</dbReference>
<dbReference type="Pfam" id="PF00001">
    <property type="entry name" value="7tm_1"/>
    <property type="match status" value="1"/>
</dbReference>
<feature type="transmembrane region" description="Helical" evidence="11">
    <location>
        <begin position="272"/>
        <end position="297"/>
    </location>
</feature>
<keyword evidence="3 10" id="KW-0812">Transmembrane</keyword>
<dbReference type="PANTHER" id="PTHR10489">
    <property type="entry name" value="CELL ADHESION MOLECULE"/>
    <property type="match status" value="1"/>
</dbReference>
<feature type="domain" description="G-protein coupled receptors family 1 profile" evidence="12">
    <location>
        <begin position="52"/>
        <end position="292"/>
    </location>
</feature>
<keyword evidence="6 11" id="KW-0472">Membrane</keyword>
<dbReference type="InterPro" id="IPR005393">
    <property type="entry name" value="Chemokine_XCR1"/>
</dbReference>
<evidence type="ECO:0000256" key="3">
    <source>
        <dbReference type="ARBA" id="ARBA00022692"/>
    </source>
</evidence>
<evidence type="ECO:0000256" key="6">
    <source>
        <dbReference type="ARBA" id="ARBA00023136"/>
    </source>
</evidence>